<reference evidence="12" key="2">
    <citation type="submission" date="2018-07" db="EMBL/GenBank/DDBJ databases">
        <authorList>
            <person name="Quirk P.G."/>
            <person name="Krulwich T.A."/>
        </authorList>
    </citation>
    <scope>NUCLEOTIDE SEQUENCE</scope>
</reference>
<dbReference type="EMBL" id="UFQS01000116">
    <property type="protein sequence ID" value="SSW99964.1"/>
    <property type="molecule type" value="Genomic_DNA"/>
</dbReference>
<dbReference type="GO" id="GO:0004029">
    <property type="term" value="F:aldehyde dehydrogenase (NAD+) activity"/>
    <property type="evidence" value="ECO:0007669"/>
    <property type="project" value="TreeGrafter"/>
</dbReference>
<dbReference type="InterPro" id="IPR012394">
    <property type="entry name" value="Aldehyde_DH_NAD(P)"/>
</dbReference>
<dbReference type="PANTHER" id="PTHR43570:SF16">
    <property type="entry name" value="ALDEHYDE DEHYDROGENASE TYPE III, ISOFORM Q"/>
    <property type="match status" value="1"/>
</dbReference>
<evidence type="ECO:0000259" key="10">
    <source>
        <dbReference type="Pfam" id="PF00171"/>
    </source>
</evidence>
<evidence type="ECO:0000256" key="9">
    <source>
        <dbReference type="SAM" id="Phobius"/>
    </source>
</evidence>
<evidence type="ECO:0000256" key="5">
    <source>
        <dbReference type="PIRSR" id="PIRSR036492-1"/>
    </source>
</evidence>
<evidence type="ECO:0000256" key="1">
    <source>
        <dbReference type="ARBA" id="ARBA00009986"/>
    </source>
</evidence>
<dbReference type="PROSITE" id="PS00687">
    <property type="entry name" value="ALDEHYDE_DEHYDR_GLU"/>
    <property type="match status" value="1"/>
</dbReference>
<keyword evidence="8" id="KW-0175">Coiled coil</keyword>
<comment type="similarity">
    <text evidence="1 4 7">Belongs to the aldehyde dehydrogenase family.</text>
</comment>
<name>A0A336K4R8_CULSO</name>
<proteinExistence type="inferred from homology"/>
<dbReference type="InterPro" id="IPR029510">
    <property type="entry name" value="Ald_DH_CS_GLU"/>
</dbReference>
<dbReference type="Pfam" id="PF00171">
    <property type="entry name" value="Aldedh"/>
    <property type="match status" value="1"/>
</dbReference>
<keyword evidence="9" id="KW-0472">Membrane</keyword>
<keyword evidence="2 4" id="KW-0560">Oxidoreductase</keyword>
<keyword evidence="9" id="KW-0812">Transmembrane</keyword>
<evidence type="ECO:0000256" key="6">
    <source>
        <dbReference type="PROSITE-ProRule" id="PRU10007"/>
    </source>
</evidence>
<accession>A0A336K4R8</accession>
<dbReference type="PIRSF" id="PIRSF036492">
    <property type="entry name" value="ALDH"/>
    <property type="match status" value="1"/>
</dbReference>
<dbReference type="EMBL" id="UFQT01000116">
    <property type="protein sequence ID" value="SSX20344.1"/>
    <property type="molecule type" value="Genomic_DNA"/>
</dbReference>
<dbReference type="GO" id="GO:0005737">
    <property type="term" value="C:cytoplasm"/>
    <property type="evidence" value="ECO:0007669"/>
    <property type="project" value="TreeGrafter"/>
</dbReference>
<gene>
    <name evidence="11" type="primary">CSON001054</name>
</gene>
<dbReference type="InterPro" id="IPR016163">
    <property type="entry name" value="Ald_DH_C"/>
</dbReference>
<feature type="coiled-coil region" evidence="8">
    <location>
        <begin position="23"/>
        <end position="65"/>
    </location>
</feature>
<keyword evidence="9" id="KW-1133">Transmembrane helix</keyword>
<evidence type="ECO:0000256" key="3">
    <source>
        <dbReference type="ARBA" id="ARBA00023027"/>
    </source>
</evidence>
<dbReference type="AlphaFoldDB" id="A0A336K4R8"/>
<evidence type="ECO:0000256" key="4">
    <source>
        <dbReference type="PIRNR" id="PIRNR036492"/>
    </source>
</evidence>
<sequence length="493" mass="55561">MVNYDDVMQRANAAFMSGKTRSLKFREKQLLALQKMYEEKETEMLQALEKDLRKSKQEAMLCEIEIMKNELKGLLANLKEWAEPERPDKPLVNMLDSIYIFNDPYGVVLVLGAWNYPLQLTMVPVAAAIAAGNCVIIKPSEMATHAAKFMADTIPQYLDSDCYQVVCGGIPETTELLKHKFDYIFYTGSTRVGQIIHQAANKHLTPCTLELGGKSPVYIDSSADIEISAKRILWGKFINVGQTCIAPDYILCNKEIETKFIEAAKKVLSEWYGDDLKASPDLCRIVNQNNFNRLQGFLKSGNVVIGGKTDVNELFIEPTILTDVQNSDPIMQEEIFGPILPIVNVNNAYDAIEYIKQRPKPLVMYVFSTDTSIQDLFITQTSSGAMCINDTVMQYAVDALPFGGVGMSGMGKYHGKYSFDTFVHKKACLVKGFNCLGEKLGSGRYPPYSENKTWFTSFLMRKRVCPIPTKYFSHLLIFFMGVVATVLYRKYVE</sequence>
<dbReference type="InterPro" id="IPR016162">
    <property type="entry name" value="Ald_DH_N"/>
</dbReference>
<feature type="transmembrane region" description="Helical" evidence="9">
    <location>
        <begin position="471"/>
        <end position="488"/>
    </location>
</feature>
<feature type="active site" evidence="5">
    <location>
        <position position="244"/>
    </location>
</feature>
<feature type="domain" description="Aldehyde dehydrogenase" evidence="10">
    <location>
        <begin position="4"/>
        <end position="426"/>
    </location>
</feature>
<keyword evidence="3" id="KW-0520">NAD</keyword>
<evidence type="ECO:0000256" key="7">
    <source>
        <dbReference type="RuleBase" id="RU003345"/>
    </source>
</evidence>
<dbReference type="CDD" id="cd07132">
    <property type="entry name" value="ALDH_F3AB"/>
    <property type="match status" value="1"/>
</dbReference>
<dbReference type="InterPro" id="IPR016161">
    <property type="entry name" value="Ald_DH/histidinol_DH"/>
</dbReference>
<dbReference type="SUPFAM" id="SSF53720">
    <property type="entry name" value="ALDH-like"/>
    <property type="match status" value="1"/>
</dbReference>
<dbReference type="PANTHER" id="PTHR43570">
    <property type="entry name" value="ALDEHYDE DEHYDROGENASE"/>
    <property type="match status" value="1"/>
</dbReference>
<dbReference type="Gene3D" id="3.40.605.10">
    <property type="entry name" value="Aldehyde Dehydrogenase, Chain A, domain 1"/>
    <property type="match status" value="1"/>
</dbReference>
<evidence type="ECO:0000256" key="2">
    <source>
        <dbReference type="ARBA" id="ARBA00023002"/>
    </source>
</evidence>
<dbReference type="GO" id="GO:0006081">
    <property type="term" value="P:aldehyde metabolic process"/>
    <property type="evidence" value="ECO:0007669"/>
    <property type="project" value="InterPro"/>
</dbReference>
<evidence type="ECO:0000256" key="8">
    <source>
        <dbReference type="SAM" id="Coils"/>
    </source>
</evidence>
<dbReference type="FunFam" id="3.40.605.10:FF:000004">
    <property type="entry name" value="Aldehyde dehydrogenase"/>
    <property type="match status" value="1"/>
</dbReference>
<dbReference type="FunFam" id="3.40.309.10:FF:000003">
    <property type="entry name" value="Aldehyde dehydrogenase"/>
    <property type="match status" value="1"/>
</dbReference>
<dbReference type="InterPro" id="IPR015590">
    <property type="entry name" value="Aldehyde_DH_dom"/>
</dbReference>
<feature type="active site" evidence="5 6">
    <location>
        <position position="210"/>
    </location>
</feature>
<organism evidence="11">
    <name type="scientific">Culicoides sonorensis</name>
    <name type="common">Biting midge</name>
    <dbReference type="NCBI Taxonomy" id="179676"/>
    <lineage>
        <taxon>Eukaryota</taxon>
        <taxon>Metazoa</taxon>
        <taxon>Ecdysozoa</taxon>
        <taxon>Arthropoda</taxon>
        <taxon>Hexapoda</taxon>
        <taxon>Insecta</taxon>
        <taxon>Pterygota</taxon>
        <taxon>Neoptera</taxon>
        <taxon>Endopterygota</taxon>
        <taxon>Diptera</taxon>
        <taxon>Nematocera</taxon>
        <taxon>Chironomoidea</taxon>
        <taxon>Ceratopogonidae</taxon>
        <taxon>Ceratopogoninae</taxon>
        <taxon>Culicoides</taxon>
        <taxon>Monoculicoides</taxon>
    </lineage>
</organism>
<dbReference type="VEuPathDB" id="VectorBase:CSON001054"/>
<evidence type="ECO:0000313" key="12">
    <source>
        <dbReference type="EMBL" id="SSX20344.1"/>
    </source>
</evidence>
<reference evidence="11" key="1">
    <citation type="submission" date="2018-04" db="EMBL/GenBank/DDBJ databases">
        <authorList>
            <person name="Go L.Y."/>
            <person name="Mitchell J.A."/>
        </authorList>
    </citation>
    <scope>NUCLEOTIDE SEQUENCE</scope>
    <source>
        <tissue evidence="11">Whole organism</tissue>
    </source>
</reference>
<evidence type="ECO:0000313" key="11">
    <source>
        <dbReference type="EMBL" id="SSW99964.1"/>
    </source>
</evidence>
<dbReference type="OMA" id="AVHLTNQ"/>
<dbReference type="Gene3D" id="3.40.309.10">
    <property type="entry name" value="Aldehyde Dehydrogenase, Chain A, domain 2"/>
    <property type="match status" value="1"/>
</dbReference>
<protein>
    <recommendedName>
        <fullName evidence="4">Aldehyde dehydrogenase</fullName>
    </recommendedName>
</protein>